<organism evidence="2">
    <name type="scientific">marine sediment metagenome</name>
    <dbReference type="NCBI Taxonomy" id="412755"/>
    <lineage>
        <taxon>unclassified sequences</taxon>
        <taxon>metagenomes</taxon>
        <taxon>ecological metagenomes</taxon>
    </lineage>
</organism>
<dbReference type="EMBL" id="BARS01012533">
    <property type="protein sequence ID" value="GAF87652.1"/>
    <property type="molecule type" value="Genomic_DNA"/>
</dbReference>
<keyword evidence="1" id="KW-0472">Membrane</keyword>
<evidence type="ECO:0000313" key="2">
    <source>
        <dbReference type="EMBL" id="GAF87652.1"/>
    </source>
</evidence>
<feature type="transmembrane region" description="Helical" evidence="1">
    <location>
        <begin position="6"/>
        <end position="25"/>
    </location>
</feature>
<evidence type="ECO:0000256" key="1">
    <source>
        <dbReference type="SAM" id="Phobius"/>
    </source>
</evidence>
<proteinExistence type="predicted"/>
<keyword evidence="1" id="KW-1133">Transmembrane helix</keyword>
<name>X0THP3_9ZZZZ</name>
<comment type="caution">
    <text evidence="2">The sequence shown here is derived from an EMBL/GenBank/DDBJ whole genome shotgun (WGS) entry which is preliminary data.</text>
</comment>
<dbReference type="AlphaFoldDB" id="X0THP3"/>
<feature type="non-terminal residue" evidence="2">
    <location>
        <position position="89"/>
    </location>
</feature>
<reference evidence="2" key="1">
    <citation type="journal article" date="2014" name="Front. Microbiol.">
        <title>High frequency of phylogenetically diverse reductive dehalogenase-homologous genes in deep subseafloor sedimentary metagenomes.</title>
        <authorList>
            <person name="Kawai M."/>
            <person name="Futagami T."/>
            <person name="Toyoda A."/>
            <person name="Takaki Y."/>
            <person name="Nishi S."/>
            <person name="Hori S."/>
            <person name="Arai W."/>
            <person name="Tsubouchi T."/>
            <person name="Morono Y."/>
            <person name="Uchiyama I."/>
            <person name="Ito T."/>
            <person name="Fujiyama A."/>
            <person name="Inagaki F."/>
            <person name="Takami H."/>
        </authorList>
    </citation>
    <scope>NUCLEOTIDE SEQUENCE</scope>
    <source>
        <strain evidence="2">Expedition CK06-06</strain>
    </source>
</reference>
<protein>
    <submittedName>
        <fullName evidence="2">Uncharacterized protein</fullName>
    </submittedName>
</protein>
<sequence>MLRGVFPIIFITVVVLISVALLSFIDSITEDKIEEQQIQQIQSMLEEMFPNMSRTEPALTNLDEFKDNIYTVYSNGDKVGYAFLAVGKG</sequence>
<gene>
    <name evidence="2" type="ORF">S01H1_22274</name>
</gene>
<accession>X0THP3</accession>
<keyword evidence="1" id="KW-0812">Transmembrane</keyword>